<proteinExistence type="predicted"/>
<evidence type="ECO:0000313" key="9">
    <source>
        <dbReference type="Proteomes" id="UP000243750"/>
    </source>
</evidence>
<evidence type="ECO:0000313" key="7">
    <source>
        <dbReference type="EMBL" id="PCC98415.1"/>
    </source>
</evidence>
<dbReference type="Proteomes" id="UP000344571">
    <property type="component" value="Chromosome"/>
</dbReference>
<feature type="transmembrane region" description="Helical" evidence="6">
    <location>
        <begin position="226"/>
        <end position="250"/>
    </location>
</feature>
<reference evidence="7 9" key="1">
    <citation type="submission" date="2017-09" db="EMBL/GenBank/DDBJ databases">
        <title>Bacterial and phytoplankton interrelationship in Kongsfjorden, an Arctic fjord.</title>
        <authorList>
            <person name="Sinha R."/>
            <person name="Krishnan K."/>
        </authorList>
    </citation>
    <scope>NUCLEOTIDE SEQUENCE [LARGE SCALE GENOMIC DNA]</scope>
    <source>
        <strain evidence="7 9">58</strain>
    </source>
</reference>
<feature type="transmembrane region" description="Helical" evidence="6">
    <location>
        <begin position="167"/>
        <end position="186"/>
    </location>
</feature>
<evidence type="ECO:0000256" key="6">
    <source>
        <dbReference type="SAM" id="Phobius"/>
    </source>
</evidence>
<feature type="transmembrane region" description="Helical" evidence="6">
    <location>
        <begin position="353"/>
        <end position="376"/>
    </location>
</feature>
<evidence type="ECO:0000313" key="8">
    <source>
        <dbReference type="EMBL" id="QFY57687.1"/>
    </source>
</evidence>
<dbReference type="PANTHER" id="PTHR30250:SF11">
    <property type="entry name" value="O-ANTIGEN TRANSPORTER-RELATED"/>
    <property type="match status" value="1"/>
</dbReference>
<dbReference type="Proteomes" id="UP000243750">
    <property type="component" value="Unassembled WGS sequence"/>
</dbReference>
<evidence type="ECO:0000313" key="10">
    <source>
        <dbReference type="Proteomes" id="UP000344571"/>
    </source>
</evidence>
<evidence type="ECO:0000256" key="2">
    <source>
        <dbReference type="ARBA" id="ARBA00022475"/>
    </source>
</evidence>
<dbReference type="AlphaFoldDB" id="A0AA91Z5B3"/>
<keyword evidence="4 6" id="KW-1133">Transmembrane helix</keyword>
<comment type="subcellular location">
    <subcellularLocation>
        <location evidence="1">Cell membrane</location>
        <topology evidence="1">Multi-pass membrane protein</topology>
    </subcellularLocation>
</comment>
<evidence type="ECO:0000256" key="5">
    <source>
        <dbReference type="ARBA" id="ARBA00023136"/>
    </source>
</evidence>
<feature type="transmembrane region" description="Helical" evidence="6">
    <location>
        <begin position="311"/>
        <end position="333"/>
    </location>
</feature>
<feature type="transmembrane region" description="Helical" evidence="6">
    <location>
        <begin position="411"/>
        <end position="430"/>
    </location>
</feature>
<dbReference type="GO" id="GO:0005886">
    <property type="term" value="C:plasma membrane"/>
    <property type="evidence" value="ECO:0007669"/>
    <property type="project" value="UniProtKB-SubCell"/>
</dbReference>
<dbReference type="EMBL" id="NWMT01000202">
    <property type="protein sequence ID" value="PCC98415.1"/>
    <property type="molecule type" value="Genomic_DNA"/>
</dbReference>
<feature type="transmembrane region" description="Helical" evidence="6">
    <location>
        <begin position="472"/>
        <end position="491"/>
    </location>
</feature>
<feature type="transmembrane region" description="Helical" evidence="6">
    <location>
        <begin position="192"/>
        <end position="214"/>
    </location>
</feature>
<keyword evidence="5 6" id="KW-0472">Membrane</keyword>
<evidence type="ECO:0000256" key="1">
    <source>
        <dbReference type="ARBA" id="ARBA00004651"/>
    </source>
</evidence>
<keyword evidence="3 6" id="KW-0812">Transmembrane</keyword>
<dbReference type="PANTHER" id="PTHR30250">
    <property type="entry name" value="PST FAMILY PREDICTED COLANIC ACID TRANSPORTER"/>
    <property type="match status" value="1"/>
</dbReference>
<feature type="transmembrane region" description="Helical" evidence="6">
    <location>
        <begin position="136"/>
        <end position="155"/>
    </location>
</feature>
<dbReference type="EMBL" id="CP033116">
    <property type="protein sequence ID" value="QFY57687.1"/>
    <property type="molecule type" value="Genomic_DNA"/>
</dbReference>
<accession>A0AA91Z5B3</accession>
<sequence>MKAKSLKKLFFASFTGRLIFAVTSLIALPFLAKIFGAEGIGLIGFFNTVVMVVMILEGGLTSNLINKLAKLEKRYSYAPKRYFSHSYGMINSYIICFALIGGVVAVSVNALADLVANNWLVAEDLSVAVVANSIRWIGAFVGINFIVVVAQGALVGREQQVEMSMLYSLYSIARTVGVVAFIYLFAKEINVAGYFAAQVLCQCLYLGALIYFVYRKEWSVVIESRFGFRYIVSGGAYSVNIFVLSITSVLVVQSDKLYLSGAVALGDYAAYSLAATVAALPYICSSALYSVIFPRFSIDVAKNNVLKLEQVFTSAICGVVILMIILCSVVWMFSEITMRVLFDQDLASGAAKILPILMLGTAIQSVLIIPFALQLANRWTSLVLRLNLYLAPVYLVCLWGLVSYLGVVGAAYAWLTYNVLSLVGTVYFMVKRYRYLSKSFKVGLKVVSFMSIISILPIYFTSHYAKGGGGDYQALGLMVLVSIILLLLGVLRFKRELSGFF</sequence>
<organism evidence="7 9">
    <name type="scientific">Halopseudomonas pelagia</name>
    <dbReference type="NCBI Taxonomy" id="553151"/>
    <lineage>
        <taxon>Bacteria</taxon>
        <taxon>Pseudomonadati</taxon>
        <taxon>Pseudomonadota</taxon>
        <taxon>Gammaproteobacteria</taxon>
        <taxon>Pseudomonadales</taxon>
        <taxon>Pseudomonadaceae</taxon>
        <taxon>Halopseudomonas</taxon>
    </lineage>
</organism>
<reference evidence="8 10" key="2">
    <citation type="submission" date="2018-10" db="EMBL/GenBank/DDBJ databases">
        <title>Complete genome sequence of Pseudomonas pelagia strain Kongs-67.</title>
        <authorList>
            <person name="Sinha R.K."/>
            <person name="Krishnan K."/>
        </authorList>
    </citation>
    <scope>NUCLEOTIDE SEQUENCE [LARGE SCALE GENOMIC DNA]</scope>
    <source>
        <strain evidence="8 10">Kongs-67</strain>
    </source>
</reference>
<dbReference type="InterPro" id="IPR050833">
    <property type="entry name" value="Poly_Biosynth_Transport"/>
</dbReference>
<gene>
    <name evidence="7" type="ORF">CO192_15715</name>
    <name evidence="8" type="ORF">EAO82_15730</name>
</gene>
<dbReference type="RefSeq" id="WP_096347497.1">
    <property type="nucleotide sequence ID" value="NZ_CP033116.1"/>
</dbReference>
<evidence type="ECO:0000256" key="4">
    <source>
        <dbReference type="ARBA" id="ARBA00022989"/>
    </source>
</evidence>
<name>A0AA91Z5B3_9GAMM</name>
<keyword evidence="10" id="KW-1185">Reference proteome</keyword>
<keyword evidence="2" id="KW-1003">Cell membrane</keyword>
<feature type="transmembrane region" description="Helical" evidence="6">
    <location>
        <begin position="270"/>
        <end position="291"/>
    </location>
</feature>
<feature type="transmembrane region" description="Helical" evidence="6">
    <location>
        <begin position="42"/>
        <end position="65"/>
    </location>
</feature>
<protein>
    <recommendedName>
        <fullName evidence="11">Polysaccharide biosynthesis protein</fullName>
    </recommendedName>
</protein>
<feature type="transmembrane region" description="Helical" evidence="6">
    <location>
        <begin position="388"/>
        <end position="405"/>
    </location>
</feature>
<evidence type="ECO:0000256" key="3">
    <source>
        <dbReference type="ARBA" id="ARBA00022692"/>
    </source>
</evidence>
<feature type="transmembrane region" description="Helical" evidence="6">
    <location>
        <begin position="90"/>
        <end position="116"/>
    </location>
</feature>
<feature type="transmembrane region" description="Helical" evidence="6">
    <location>
        <begin position="442"/>
        <end position="460"/>
    </location>
</feature>
<evidence type="ECO:0008006" key="11">
    <source>
        <dbReference type="Google" id="ProtNLM"/>
    </source>
</evidence>